<dbReference type="Pfam" id="PF06686">
    <property type="entry name" value="SpoIIIAC"/>
    <property type="match status" value="2"/>
</dbReference>
<keyword evidence="3" id="KW-1185">Reference proteome</keyword>
<evidence type="ECO:0000313" key="2">
    <source>
        <dbReference type="EMBL" id="MCC2128869.1"/>
    </source>
</evidence>
<protein>
    <submittedName>
        <fullName evidence="2">Stage III sporulation AC/AD family protein</fullName>
    </submittedName>
</protein>
<proteinExistence type="predicted"/>
<evidence type="ECO:0000313" key="3">
    <source>
        <dbReference type="Proteomes" id="UP001199319"/>
    </source>
</evidence>
<name>A0AAE3DF30_9FIRM</name>
<keyword evidence="1" id="KW-0812">Transmembrane</keyword>
<dbReference type="EMBL" id="JAJEPW010000010">
    <property type="protein sequence ID" value="MCC2128869.1"/>
    <property type="molecule type" value="Genomic_DNA"/>
</dbReference>
<dbReference type="Proteomes" id="UP001199319">
    <property type="component" value="Unassembled WGS sequence"/>
</dbReference>
<reference evidence="2" key="1">
    <citation type="submission" date="2021-10" db="EMBL/GenBank/DDBJ databases">
        <title>Anaerobic single-cell dispensing facilitates the cultivation of human gut bacteria.</title>
        <authorList>
            <person name="Afrizal A."/>
        </authorList>
    </citation>
    <scope>NUCLEOTIDE SEQUENCE</scope>
    <source>
        <strain evidence="2">CLA-AA-H272</strain>
    </source>
</reference>
<organism evidence="2 3">
    <name type="scientific">Brotocaccenecus cirricatena</name>
    <dbReference type="NCBI Taxonomy" id="3064195"/>
    <lineage>
        <taxon>Bacteria</taxon>
        <taxon>Bacillati</taxon>
        <taxon>Bacillota</taxon>
        <taxon>Clostridia</taxon>
        <taxon>Eubacteriales</taxon>
        <taxon>Oscillospiraceae</taxon>
        <taxon>Brotocaccenecus</taxon>
    </lineage>
</organism>
<feature type="transmembrane region" description="Helical" evidence="1">
    <location>
        <begin position="28"/>
        <end position="45"/>
    </location>
</feature>
<keyword evidence="1" id="KW-1133">Transmembrane helix</keyword>
<sequence length="128" mass="12894">METVVQIAAVCLAAAILGAVLRQHSPETAAVLGLAVCAVVGVLLLRGLAEVLDMLEELAAAGGLPEGLFTPLVKTLGIALVSRLGGEICRDAGQGAMAAVLDTAGAFGAVLVSLPLVRAAWELLRTLV</sequence>
<dbReference type="InterPro" id="IPR025664">
    <property type="entry name" value="Spore_III_AC/AD"/>
</dbReference>
<evidence type="ECO:0000256" key="1">
    <source>
        <dbReference type="SAM" id="Phobius"/>
    </source>
</evidence>
<accession>A0AAE3DF30</accession>
<gene>
    <name evidence="2" type="ORF">LKD37_04940</name>
</gene>
<dbReference type="AlphaFoldDB" id="A0AAE3DF30"/>
<keyword evidence="1" id="KW-0472">Membrane</keyword>
<dbReference type="RefSeq" id="WP_302928169.1">
    <property type="nucleotide sequence ID" value="NZ_JAJEPW010000010.1"/>
</dbReference>
<comment type="caution">
    <text evidence="2">The sequence shown here is derived from an EMBL/GenBank/DDBJ whole genome shotgun (WGS) entry which is preliminary data.</text>
</comment>